<evidence type="ECO:0000313" key="3">
    <source>
        <dbReference type="Proteomes" id="UP000013961"/>
    </source>
</evidence>
<dbReference type="Pfam" id="PF09823">
    <property type="entry name" value="DUF2357"/>
    <property type="match status" value="1"/>
</dbReference>
<dbReference type="InterPro" id="IPR007505">
    <property type="entry name" value="PDDEXK_7"/>
</dbReference>
<gene>
    <name evidence="2" type="ORF">MASS_1p0127</name>
</gene>
<geneLocation type="plasmid" evidence="2 3">
    <name>1</name>
</geneLocation>
<name>A0AB33AIX1_9MYCO</name>
<feature type="domain" description="DUF2357" evidence="1">
    <location>
        <begin position="108"/>
        <end position="361"/>
    </location>
</feature>
<proteinExistence type="predicted"/>
<keyword evidence="2" id="KW-0614">Plasmid</keyword>
<dbReference type="Proteomes" id="UP000013961">
    <property type="component" value="Plasmid 1"/>
</dbReference>
<dbReference type="REBASE" id="65518">
    <property type="entry name" value="Mab50594McrBP"/>
</dbReference>
<dbReference type="InterPro" id="IPR018633">
    <property type="entry name" value="DUF2357"/>
</dbReference>
<reference evidence="2 3" key="1">
    <citation type="journal article" date="2013" name="Genome Announc.">
        <title>Complete Genome Sequence of Mycobacterium massiliense Clinical Strain Asan 50594, Belonging to the Type II Genotype.</title>
        <authorList>
            <person name="Kim B.J."/>
            <person name="Kim B.R."/>
            <person name="Hong S.H."/>
            <person name="Seok S.H."/>
            <person name="Kook Y.H."/>
            <person name="Kim B.J."/>
        </authorList>
    </citation>
    <scope>NUCLEOTIDE SEQUENCE [LARGE SCALE GENOMIC DNA]</scope>
    <source>
        <strain evidence="2 3">50594</strain>
    </source>
</reference>
<dbReference type="AlphaFoldDB" id="A0AB33AIX1"/>
<dbReference type="Pfam" id="PF04411">
    <property type="entry name" value="PDDEXK_7"/>
    <property type="match status" value="1"/>
</dbReference>
<dbReference type="KEGG" id="mabb:MASS_1p0127"/>
<evidence type="ECO:0000313" key="2">
    <source>
        <dbReference type="EMBL" id="AGM31687.1"/>
    </source>
</evidence>
<organism evidence="2 3">
    <name type="scientific">Mycobacteroides abscessus subsp. bolletii 50594</name>
    <dbReference type="NCBI Taxonomy" id="1303024"/>
    <lineage>
        <taxon>Bacteria</taxon>
        <taxon>Bacillati</taxon>
        <taxon>Actinomycetota</taxon>
        <taxon>Actinomycetes</taxon>
        <taxon>Mycobacteriales</taxon>
        <taxon>Mycobacteriaceae</taxon>
        <taxon>Mycobacteroides</taxon>
        <taxon>Mycobacteroides abscessus</taxon>
    </lineage>
</organism>
<dbReference type="EMBL" id="CP004375">
    <property type="protein sequence ID" value="AGM31687.1"/>
    <property type="molecule type" value="Genomic_DNA"/>
</dbReference>
<evidence type="ECO:0000259" key="1">
    <source>
        <dbReference type="Pfam" id="PF09823"/>
    </source>
</evidence>
<accession>A0AB33AIX1</accession>
<protein>
    <recommendedName>
        <fullName evidence="1">DUF2357 domain-containing protein</fullName>
    </recommendedName>
</protein>
<sequence>MARHVELLQIQAADIRVELRGPSVNGAGTTPLVVAAPTGSDPVVRVHDGTQLKPWRHGEPGPRLAEDTVYQFTVECLNSAVPVEISHRDQTLVANINQVGGHRNLLVGPVNFRRQVGNSEFVVRAGRHELRFVVEVTPTKIDYHTDYLELVHDVNSLVHGLAFEYLRATYLPSTLTAAYDQQSTVEWLTVLAALFDDLDAAFNYVQAHPVRTLAGRTEYRRADKARGYDTQTRKAIQRGLGRGPWLHAPRVGPVRAQLPGSCAVESLDTNEHRWLRQQAVDVVGRIRHVVAGIERSRRSLAAAGRSHHRIDLEIQELQSFAARLTQRMTSEPFSTATAPPPVGFTSLTLLGQPGYRDAYRILQLLRMSLRVSSGAVATSIKEIDALYEMWCFLRVVAEVCSIVDTTIDPTTLIQIGDDGIRLRVKRGQQSAVTVHGGTKTLTIRYNQSYDSLTGQQKPDIVIEVEHHEWPQIVLILDAKYRLDSSAGYIAAFGTPGPPSDAVNVLHRYRDAIAIQMNDAGLGRPVVRGAVLFPPDATADFETNRLWRALDELGIGAIPLLPSATTHLTAWLAHVLGLPPMELASPGLPYIAYEHARTLQSPPPSGT</sequence>